<comment type="caution">
    <text evidence="2">The sequence shown here is derived from an EMBL/GenBank/DDBJ whole genome shotgun (WGS) entry which is preliminary data.</text>
</comment>
<feature type="transmembrane region" description="Helical" evidence="1">
    <location>
        <begin position="31"/>
        <end position="51"/>
    </location>
</feature>
<keyword evidence="1" id="KW-1133">Transmembrane helix</keyword>
<name>A0A7X1KC93_9SPHN</name>
<feature type="transmembrane region" description="Helical" evidence="1">
    <location>
        <begin position="232"/>
        <end position="258"/>
    </location>
</feature>
<keyword evidence="1" id="KW-0812">Transmembrane</keyword>
<feature type="transmembrane region" description="Helical" evidence="1">
    <location>
        <begin position="120"/>
        <end position="144"/>
    </location>
</feature>
<dbReference type="AlphaFoldDB" id="A0A7X1KC93"/>
<feature type="transmembrane region" description="Helical" evidence="1">
    <location>
        <begin position="150"/>
        <end position="178"/>
    </location>
</feature>
<organism evidence="2 3">
    <name type="scientific">Novosphingobium aerophilum</name>
    <dbReference type="NCBI Taxonomy" id="2839843"/>
    <lineage>
        <taxon>Bacteria</taxon>
        <taxon>Pseudomonadati</taxon>
        <taxon>Pseudomonadota</taxon>
        <taxon>Alphaproteobacteria</taxon>
        <taxon>Sphingomonadales</taxon>
        <taxon>Sphingomonadaceae</taxon>
        <taxon>Novosphingobium</taxon>
    </lineage>
</organism>
<keyword evidence="3" id="KW-1185">Reference proteome</keyword>
<dbReference type="RefSeq" id="WP_185683285.1">
    <property type="nucleotide sequence ID" value="NZ_JACLAU010000011.1"/>
</dbReference>
<dbReference type="Proteomes" id="UP000520156">
    <property type="component" value="Unassembled WGS sequence"/>
</dbReference>
<accession>A0A7X1KC93</accession>
<sequence length="272" mass="28601">MDSPSPRATPRFDSNRAWQQALAAISANREVLLALAGVFFLLPGLAFSLLFPQPTPPAGADQKAAAAYLMDYYGRMLPYALPVFVMQAGGTLGMLTLLTDRRRPTVAEAIRTGFGAILPYLASQLIVGFVMGMVAVLIMVLFVMLNAKSFGVLAMLMMLVYAIVCTSLAAPVIAVEGVRNPIRALTRSWQLVRGNSLRLAFFLVLVLVASSVVVMVITALGGTLLGLLLPQAFAVIGAAVISATLGALLALIFVAILASTHAQLSGPEAQGA</sequence>
<feature type="transmembrane region" description="Helical" evidence="1">
    <location>
        <begin position="79"/>
        <end position="99"/>
    </location>
</feature>
<dbReference type="EMBL" id="JACLAU010000011">
    <property type="protein sequence ID" value="MBC2651862.1"/>
    <property type="molecule type" value="Genomic_DNA"/>
</dbReference>
<protein>
    <recommendedName>
        <fullName evidence="4">Glycerophosphoryl diester phosphodiesterase membrane domain-containing protein</fullName>
    </recommendedName>
</protein>
<evidence type="ECO:0008006" key="4">
    <source>
        <dbReference type="Google" id="ProtNLM"/>
    </source>
</evidence>
<evidence type="ECO:0000256" key="1">
    <source>
        <dbReference type="SAM" id="Phobius"/>
    </source>
</evidence>
<proteinExistence type="predicted"/>
<reference evidence="2 3" key="1">
    <citation type="submission" date="2020-08" db="EMBL/GenBank/DDBJ databases">
        <title>The genome sequence of Novosphingobium flavum 4Y4.</title>
        <authorList>
            <person name="Liu Y."/>
        </authorList>
    </citation>
    <scope>NUCLEOTIDE SEQUENCE [LARGE SCALE GENOMIC DNA]</scope>
    <source>
        <strain evidence="2 3">4Y4</strain>
    </source>
</reference>
<feature type="transmembrane region" description="Helical" evidence="1">
    <location>
        <begin position="199"/>
        <end position="220"/>
    </location>
</feature>
<evidence type="ECO:0000313" key="3">
    <source>
        <dbReference type="Proteomes" id="UP000520156"/>
    </source>
</evidence>
<gene>
    <name evidence="2" type="ORF">H7F49_09115</name>
</gene>
<evidence type="ECO:0000313" key="2">
    <source>
        <dbReference type="EMBL" id="MBC2651862.1"/>
    </source>
</evidence>
<keyword evidence="1" id="KW-0472">Membrane</keyword>